<sequence length="324" mass="38452">MKNLFIDSNVWLSLYHFTNDDLAQFSKLKELIGTEIKLFVPQQVFDEVQRNREVKLKDAFKSFEVKPIQFPVFCKEYPEYSQFNEDYKTIIFRYKEWRKKIDDDVKQQTLPADITIKSFFDSINLIPCELVVENAYRRYRIGNPPGKDNKYGDAINWECLLNNVPNGEDLYLISSDKDYCSEMFDDSFNPYLQCEWESKKSAKIYFYKNLVPFLNEHFRDIKLKTEREKQELIEKLERSYNFENTHGVIAMLNKYTGWTDSQIEEICAAAENNSQVGWILGDFDVLTFYSELLSNIKYEQLSDCSTKRIMESVINLTKENKNEE</sequence>
<organism evidence="2 3">
    <name type="scientific">Candidatus Gallimonas intestinavium</name>
    <dbReference type="NCBI Taxonomy" id="2838603"/>
    <lineage>
        <taxon>Bacteria</taxon>
        <taxon>Bacillati</taxon>
        <taxon>Bacillota</taxon>
        <taxon>Clostridia</taxon>
        <taxon>Candidatus Gallimonas</taxon>
    </lineage>
</organism>
<proteinExistence type="predicted"/>
<dbReference type="Pfam" id="PF16289">
    <property type="entry name" value="PIN_12"/>
    <property type="match status" value="1"/>
</dbReference>
<reference evidence="2" key="2">
    <citation type="submission" date="2021-04" db="EMBL/GenBank/DDBJ databases">
        <authorList>
            <person name="Gilroy R."/>
        </authorList>
    </citation>
    <scope>NUCLEOTIDE SEQUENCE</scope>
    <source>
        <strain evidence="2">ChiW7-2402</strain>
    </source>
</reference>
<feature type="domain" description="DUF4935" evidence="1">
    <location>
        <begin position="4"/>
        <end position="179"/>
    </location>
</feature>
<protein>
    <submittedName>
        <fullName evidence="2">DUF4935 domain-containing protein</fullName>
    </submittedName>
</protein>
<dbReference type="InterPro" id="IPR032557">
    <property type="entry name" value="DUF4935"/>
</dbReference>
<dbReference type="EMBL" id="DXBB01000044">
    <property type="protein sequence ID" value="HIZ72430.1"/>
    <property type="molecule type" value="Genomic_DNA"/>
</dbReference>
<gene>
    <name evidence="2" type="ORF">H9964_02480</name>
</gene>
<evidence type="ECO:0000313" key="2">
    <source>
        <dbReference type="EMBL" id="HIZ72430.1"/>
    </source>
</evidence>
<name>A0A9D2G5C5_9FIRM</name>
<dbReference type="Proteomes" id="UP000824102">
    <property type="component" value="Unassembled WGS sequence"/>
</dbReference>
<dbReference type="AlphaFoldDB" id="A0A9D2G5C5"/>
<evidence type="ECO:0000313" key="3">
    <source>
        <dbReference type="Proteomes" id="UP000824102"/>
    </source>
</evidence>
<reference evidence="2" key="1">
    <citation type="journal article" date="2021" name="PeerJ">
        <title>Extensive microbial diversity within the chicken gut microbiome revealed by metagenomics and culture.</title>
        <authorList>
            <person name="Gilroy R."/>
            <person name="Ravi A."/>
            <person name="Getino M."/>
            <person name="Pursley I."/>
            <person name="Horton D.L."/>
            <person name="Alikhan N.F."/>
            <person name="Baker D."/>
            <person name="Gharbi K."/>
            <person name="Hall N."/>
            <person name="Watson M."/>
            <person name="Adriaenssens E.M."/>
            <person name="Foster-Nyarko E."/>
            <person name="Jarju S."/>
            <person name="Secka A."/>
            <person name="Antonio M."/>
            <person name="Oren A."/>
            <person name="Chaudhuri R.R."/>
            <person name="La Ragione R."/>
            <person name="Hildebrand F."/>
            <person name="Pallen M.J."/>
        </authorList>
    </citation>
    <scope>NUCLEOTIDE SEQUENCE</scope>
    <source>
        <strain evidence="2">ChiW7-2402</strain>
    </source>
</reference>
<accession>A0A9D2G5C5</accession>
<comment type="caution">
    <text evidence="2">The sequence shown here is derived from an EMBL/GenBank/DDBJ whole genome shotgun (WGS) entry which is preliminary data.</text>
</comment>
<evidence type="ECO:0000259" key="1">
    <source>
        <dbReference type="Pfam" id="PF16289"/>
    </source>
</evidence>